<dbReference type="Pfam" id="PF01738">
    <property type="entry name" value="DLH"/>
    <property type="match status" value="1"/>
</dbReference>
<dbReference type="InterPro" id="IPR051049">
    <property type="entry name" value="Dienelactone_hydrolase-like"/>
</dbReference>
<proteinExistence type="predicted"/>
<name>A0A1I5YXK0_9PSEU</name>
<dbReference type="GO" id="GO:0016787">
    <property type="term" value="F:hydrolase activity"/>
    <property type="evidence" value="ECO:0007669"/>
    <property type="project" value="InterPro"/>
</dbReference>
<feature type="domain" description="Dienelactone hydrolase" evidence="1">
    <location>
        <begin position="3"/>
        <end position="214"/>
    </location>
</feature>
<dbReference type="STRING" id="587909.SAMN05421810_10848"/>
<dbReference type="Proteomes" id="UP000198727">
    <property type="component" value="Unassembled WGS sequence"/>
</dbReference>
<organism evidence="2 3">
    <name type="scientific">Amycolatopsis arida</name>
    <dbReference type="NCBI Taxonomy" id="587909"/>
    <lineage>
        <taxon>Bacteria</taxon>
        <taxon>Bacillati</taxon>
        <taxon>Actinomycetota</taxon>
        <taxon>Actinomycetes</taxon>
        <taxon>Pseudonocardiales</taxon>
        <taxon>Pseudonocardiaceae</taxon>
        <taxon>Amycolatopsis</taxon>
    </lineage>
</organism>
<dbReference type="SUPFAM" id="SSF53474">
    <property type="entry name" value="alpha/beta-Hydrolases"/>
    <property type="match status" value="1"/>
</dbReference>
<dbReference type="Gene3D" id="3.40.50.1820">
    <property type="entry name" value="alpha/beta hydrolase"/>
    <property type="match status" value="1"/>
</dbReference>
<dbReference type="PANTHER" id="PTHR46623">
    <property type="entry name" value="CARBOXYMETHYLENEBUTENOLIDASE-RELATED"/>
    <property type="match status" value="1"/>
</dbReference>
<evidence type="ECO:0000313" key="3">
    <source>
        <dbReference type="Proteomes" id="UP000198727"/>
    </source>
</evidence>
<protein>
    <submittedName>
        <fullName evidence="2">Carboxymethylenebutenolidase</fullName>
    </submittedName>
</protein>
<gene>
    <name evidence="2" type="ORF">SAMN05421810_10848</name>
</gene>
<keyword evidence="3" id="KW-1185">Reference proteome</keyword>
<dbReference type="InterPro" id="IPR029058">
    <property type="entry name" value="AB_hydrolase_fold"/>
</dbReference>
<evidence type="ECO:0000313" key="2">
    <source>
        <dbReference type="EMBL" id="SFQ48959.1"/>
    </source>
</evidence>
<evidence type="ECO:0000259" key="1">
    <source>
        <dbReference type="Pfam" id="PF01738"/>
    </source>
</evidence>
<accession>A0A1I5YXK0</accession>
<reference evidence="3" key="1">
    <citation type="submission" date="2016-10" db="EMBL/GenBank/DDBJ databases">
        <authorList>
            <person name="Varghese N."/>
            <person name="Submissions S."/>
        </authorList>
    </citation>
    <scope>NUCLEOTIDE SEQUENCE [LARGE SCALE GENOMIC DNA]</scope>
    <source>
        <strain evidence="3">CGMCC 4.5579</strain>
    </source>
</reference>
<dbReference type="AlphaFoldDB" id="A0A1I5YXK0"/>
<dbReference type="InterPro" id="IPR002925">
    <property type="entry name" value="Dienelactn_hydro"/>
</dbReference>
<dbReference type="PANTHER" id="PTHR46623:SF6">
    <property type="entry name" value="ALPHA_BETA-HYDROLASES SUPERFAMILY PROTEIN"/>
    <property type="match status" value="1"/>
</dbReference>
<sequence>MVFRPPGRARGGVVVCHEIWGITTPLLSAARALAAAGFLVTVPDFYAEVDRPQGPASDEQARHWRDGLEVAGIGEVLAEAIGWLRVEGAPRVGVLGCSMGGAVALWAAAALDIDAAVTFYGGGLLEPYWPGMPAGVVLAARLSTRWRGCYGGRDPLTPADALRRLRVALDGGSGLGTAVVFDDLDHGFALDPTDPRYAPDEAAATWRDALAFLERPPG</sequence>
<dbReference type="EMBL" id="FOWW01000008">
    <property type="protein sequence ID" value="SFQ48959.1"/>
    <property type="molecule type" value="Genomic_DNA"/>
</dbReference>